<sequence>MMQKIALLLLAAGASSRMKDHIKQLLPYKDSTLLEHAVKNAKSSKVAEVFVVMGANYDTILAATTLKKVSIVRNEEWHLGLGSSIAKGVEYIGSLSQNYEAILIGLADQPLMDATFYNQLITTYQETKSDCVATNYGSKKGVPALFTKKHFSVLAGLNQDSGAQKLLIDKNTLSIDSAAKHTDIDTWEDYQWLLNKIAQ</sequence>
<evidence type="ECO:0000259" key="1">
    <source>
        <dbReference type="Pfam" id="PF12804"/>
    </source>
</evidence>
<dbReference type="InterPro" id="IPR029044">
    <property type="entry name" value="Nucleotide-diphossugar_trans"/>
</dbReference>
<dbReference type="PANTHER" id="PTHR43777">
    <property type="entry name" value="MOLYBDENUM COFACTOR CYTIDYLYLTRANSFERASE"/>
    <property type="match status" value="1"/>
</dbReference>
<dbReference type="CDD" id="cd04182">
    <property type="entry name" value="GT_2_like_f"/>
    <property type="match status" value="1"/>
</dbReference>
<accession>A0AAU8RJC9</accession>
<dbReference type="AlphaFoldDB" id="A0AAU8RJC9"/>
<feature type="domain" description="MobA-like NTP transferase" evidence="1">
    <location>
        <begin position="8"/>
        <end position="168"/>
    </location>
</feature>
<evidence type="ECO:0000313" key="3">
    <source>
        <dbReference type="Proteomes" id="UP000030786"/>
    </source>
</evidence>
<organism evidence="2 3">
    <name type="scientific">Cellulophaga baltica 18</name>
    <dbReference type="NCBI Taxonomy" id="1348584"/>
    <lineage>
        <taxon>Bacteria</taxon>
        <taxon>Pseudomonadati</taxon>
        <taxon>Bacteroidota</taxon>
        <taxon>Flavobacteriia</taxon>
        <taxon>Flavobacteriales</taxon>
        <taxon>Flavobacteriaceae</taxon>
        <taxon>Cellulophaga</taxon>
    </lineage>
</organism>
<dbReference type="InterPro" id="IPR025877">
    <property type="entry name" value="MobA-like_NTP_Trfase"/>
</dbReference>
<dbReference type="Gene3D" id="3.90.550.10">
    <property type="entry name" value="Spore Coat Polysaccharide Biosynthesis Protein SpsA, Chain A"/>
    <property type="match status" value="1"/>
</dbReference>
<protein>
    <recommendedName>
        <fullName evidence="1">MobA-like NTP transferase domain-containing protein</fullName>
    </recommendedName>
</protein>
<dbReference type="Pfam" id="PF12804">
    <property type="entry name" value="NTP_transf_3"/>
    <property type="match status" value="1"/>
</dbReference>
<proteinExistence type="predicted"/>
<reference evidence="2 3" key="1">
    <citation type="journal article" date="2014" name="Environ. Microbiol.">
        <title>Contrasting genomic patterns and infection strategies of two co-existing Bacteroidetes podovirus genera.</title>
        <authorList>
            <person name="Holmfeldt K."/>
            <person name="Howard-Varona C."/>
            <person name="Solonenko N."/>
            <person name="Sullivan M.B."/>
        </authorList>
    </citation>
    <scope>NUCLEOTIDE SEQUENCE [LARGE SCALE GENOMIC DNA]</scope>
    <source>
        <strain evidence="2 3">18</strain>
    </source>
</reference>
<evidence type="ECO:0000313" key="2">
    <source>
        <dbReference type="EMBL" id="AIZ43088.1"/>
    </source>
</evidence>
<dbReference type="PANTHER" id="PTHR43777:SF1">
    <property type="entry name" value="MOLYBDENUM COFACTOR CYTIDYLYLTRANSFERASE"/>
    <property type="match status" value="1"/>
</dbReference>
<dbReference type="EMBL" id="CP009976">
    <property type="protein sequence ID" value="AIZ43088.1"/>
    <property type="molecule type" value="Genomic_DNA"/>
</dbReference>
<dbReference type="Proteomes" id="UP000030786">
    <property type="component" value="Chromosome"/>
</dbReference>
<dbReference type="GO" id="GO:0016779">
    <property type="term" value="F:nucleotidyltransferase activity"/>
    <property type="evidence" value="ECO:0007669"/>
    <property type="project" value="UniProtKB-ARBA"/>
</dbReference>
<name>A0AAU8RJC9_9FLAO</name>
<dbReference type="SUPFAM" id="SSF53448">
    <property type="entry name" value="Nucleotide-diphospho-sugar transferases"/>
    <property type="match status" value="1"/>
</dbReference>
<dbReference type="KEGG" id="cbat:M666_16930"/>
<gene>
    <name evidence="2" type="ORF">M666_16930</name>
</gene>